<protein>
    <submittedName>
        <fullName evidence="1">Uncharacterized protein</fullName>
    </submittedName>
</protein>
<organism evidence="1 2">
    <name type="scientific">Pseudoneurospora amorphoporcata</name>
    <dbReference type="NCBI Taxonomy" id="241081"/>
    <lineage>
        <taxon>Eukaryota</taxon>
        <taxon>Fungi</taxon>
        <taxon>Dikarya</taxon>
        <taxon>Ascomycota</taxon>
        <taxon>Pezizomycotina</taxon>
        <taxon>Sordariomycetes</taxon>
        <taxon>Sordariomycetidae</taxon>
        <taxon>Sordariales</taxon>
        <taxon>Sordariaceae</taxon>
        <taxon>Pseudoneurospora</taxon>
    </lineage>
</organism>
<proteinExistence type="predicted"/>
<name>A0AAN6NN48_9PEZI</name>
<evidence type="ECO:0000313" key="2">
    <source>
        <dbReference type="Proteomes" id="UP001303222"/>
    </source>
</evidence>
<evidence type="ECO:0000313" key="1">
    <source>
        <dbReference type="EMBL" id="KAK3947093.1"/>
    </source>
</evidence>
<sequence length="68" mass="8435">YIAQNEWLVVVDIYYNMIIGRVWFEYYDVIINCLRRRLLFSDDWPRDLDWIRNIYVNDVLQGLVNPKH</sequence>
<reference evidence="1" key="1">
    <citation type="journal article" date="2023" name="Mol. Phylogenet. Evol.">
        <title>Genome-scale phylogeny and comparative genomics of the fungal order Sordariales.</title>
        <authorList>
            <person name="Hensen N."/>
            <person name="Bonometti L."/>
            <person name="Westerberg I."/>
            <person name="Brannstrom I.O."/>
            <person name="Guillou S."/>
            <person name="Cros-Aarteil S."/>
            <person name="Calhoun S."/>
            <person name="Haridas S."/>
            <person name="Kuo A."/>
            <person name="Mondo S."/>
            <person name="Pangilinan J."/>
            <person name="Riley R."/>
            <person name="LaButti K."/>
            <person name="Andreopoulos B."/>
            <person name="Lipzen A."/>
            <person name="Chen C."/>
            <person name="Yan M."/>
            <person name="Daum C."/>
            <person name="Ng V."/>
            <person name="Clum A."/>
            <person name="Steindorff A."/>
            <person name="Ohm R.A."/>
            <person name="Martin F."/>
            <person name="Silar P."/>
            <person name="Natvig D.O."/>
            <person name="Lalanne C."/>
            <person name="Gautier V."/>
            <person name="Ament-Velasquez S.L."/>
            <person name="Kruys A."/>
            <person name="Hutchinson M.I."/>
            <person name="Powell A.J."/>
            <person name="Barry K."/>
            <person name="Miller A.N."/>
            <person name="Grigoriev I.V."/>
            <person name="Debuchy R."/>
            <person name="Gladieux P."/>
            <person name="Hiltunen Thoren M."/>
            <person name="Johannesson H."/>
        </authorList>
    </citation>
    <scope>NUCLEOTIDE SEQUENCE</scope>
    <source>
        <strain evidence="1">CBS 626.80</strain>
    </source>
</reference>
<accession>A0AAN6NN48</accession>
<dbReference type="EMBL" id="MU859419">
    <property type="protein sequence ID" value="KAK3947093.1"/>
    <property type="molecule type" value="Genomic_DNA"/>
</dbReference>
<dbReference type="AlphaFoldDB" id="A0AAN6NN48"/>
<comment type="caution">
    <text evidence="1">The sequence shown here is derived from an EMBL/GenBank/DDBJ whole genome shotgun (WGS) entry which is preliminary data.</text>
</comment>
<reference evidence="1" key="2">
    <citation type="submission" date="2023-06" db="EMBL/GenBank/DDBJ databases">
        <authorList>
            <consortium name="Lawrence Berkeley National Laboratory"/>
            <person name="Mondo S.J."/>
            <person name="Hensen N."/>
            <person name="Bonometti L."/>
            <person name="Westerberg I."/>
            <person name="Brannstrom I.O."/>
            <person name="Guillou S."/>
            <person name="Cros-Aarteil S."/>
            <person name="Calhoun S."/>
            <person name="Haridas S."/>
            <person name="Kuo A."/>
            <person name="Pangilinan J."/>
            <person name="Riley R."/>
            <person name="Labutti K."/>
            <person name="Andreopoulos B."/>
            <person name="Lipzen A."/>
            <person name="Chen C."/>
            <person name="Yanf M."/>
            <person name="Daum C."/>
            <person name="Ng V."/>
            <person name="Clum A."/>
            <person name="Steindorff A."/>
            <person name="Ohm R."/>
            <person name="Martin F."/>
            <person name="Silar P."/>
            <person name="Natvig D."/>
            <person name="Lalanne C."/>
            <person name="Gautier V."/>
            <person name="Ament-Velasquez S.L."/>
            <person name="Kruys A."/>
            <person name="Hutchinson M.I."/>
            <person name="Powell A.J."/>
            <person name="Barry K."/>
            <person name="Miller A.N."/>
            <person name="Grigoriev I.V."/>
            <person name="Debuchy R."/>
            <person name="Gladieux P."/>
            <person name="Thoren M.H."/>
            <person name="Johannesson H."/>
        </authorList>
    </citation>
    <scope>NUCLEOTIDE SEQUENCE</scope>
    <source>
        <strain evidence="1">CBS 626.80</strain>
    </source>
</reference>
<dbReference type="Proteomes" id="UP001303222">
    <property type="component" value="Unassembled WGS sequence"/>
</dbReference>
<keyword evidence="2" id="KW-1185">Reference proteome</keyword>
<gene>
    <name evidence="1" type="ORF">QBC32DRAFT_224928</name>
</gene>
<feature type="non-terminal residue" evidence="1">
    <location>
        <position position="1"/>
    </location>
</feature>